<feature type="domain" description="Fibronectin type-III" evidence="17">
    <location>
        <begin position="453"/>
        <end position="541"/>
    </location>
</feature>
<feature type="domain" description="Ig-like" evidence="16">
    <location>
        <begin position="310"/>
        <end position="404"/>
    </location>
</feature>
<dbReference type="Proteomes" id="UP000324632">
    <property type="component" value="Chromosome 4"/>
</dbReference>
<dbReference type="Pfam" id="PF00041">
    <property type="entry name" value="fn3"/>
    <property type="match status" value="1"/>
</dbReference>
<keyword evidence="11" id="KW-0325">Glycoprotein</keyword>
<dbReference type="PROSITE" id="PS50835">
    <property type="entry name" value="IG_LIKE"/>
    <property type="match status" value="5"/>
</dbReference>
<keyword evidence="9 15" id="KW-0472">Membrane</keyword>
<evidence type="ECO:0000256" key="1">
    <source>
        <dbReference type="ARBA" id="ARBA00004251"/>
    </source>
</evidence>
<dbReference type="GO" id="GO:0005886">
    <property type="term" value="C:plasma membrane"/>
    <property type="evidence" value="ECO:0007669"/>
    <property type="project" value="UniProtKB-SubCell"/>
</dbReference>
<evidence type="ECO:0000313" key="18">
    <source>
        <dbReference type="EMBL" id="KAA0722660.1"/>
    </source>
</evidence>
<dbReference type="PROSITE" id="PS50853">
    <property type="entry name" value="FN3"/>
    <property type="match status" value="2"/>
</dbReference>
<sequence>MSTDNQQTRNICTTPSLWYTGGHALLQVSISLNKVELSVGESKFFTCTAIGEPVSINWFNPQGERIISNQRVVVHTEGVRSRLTVYNAIIEDAGIYRCQAVDATGQTQEATVVLEIYQKLTFREVKTPQEFRQSEDAEVICDVISSPVPAVSWFYKNREITSDPNNRLHVLPNNNLQIMKVTKADEGVYRCEARVEARGEIDFRDIVVLVNVPPVLTVPQQAFNATADYQESVTFTCITSGSPDPQVTWYWKGHAIERSEQYLLNSLDRGKSTLTVKNIRQGDGGPYTCRASNKAGSMESQIFLKVFVPPHITQLRNVTAVEGSAAMVSCTAEGEPVPEISWRRASDGQTFKDGDKSQDGRVEVLGRHGKSTLTISGVRLSDWGRFDCEALSRIGGHQKSMFLDIEYAPKFQTNQTIFYSWEGNPVNISCDTRSNPPATMLWRRDRFTISSQGTSNIKIHTAEGRSILEVTPVSDRDFGRYNCTARNNIGARYQEFILAQAATVVLTNLEPNTTYEVRVAAVNGKGQGEFSRTESFQTLAIREPSPPTVHGQRGVGKAYRLGLIKQDDGGMPIVEYIVKYKTEKEEQWMTKLVPGVNDVAVLQPLQWNTRYNVEITARNLKGLSEPTFFQFLMPQKPDITADSLFSGLGLGAVVGLGVTGVLLLLVLVDVSCFFLRQCGLLMCISRKFCSKKTATGGKSKELEEGKAAYLKLPLKEENGKDVLKPDLIEIKVHGDHSLHMKQDDGQASPRLESSRDCCECDEFTVLDFTGEERRRENRLSVEKRLDKCSAITVPVCTTSYAKVSFDSLFVQYVMLCVYTVIPRGSFCQSWRWKATDFPEEHLLFDVVEGEVLPVVFHYSGISLLSGGIAPDSRPFIIALHVKNLFLQGQRVLSGTVMWEILGSFRLLCVFNNVLDLADLQRADGLYYAQFYLNDFQFRPKNLSKL</sequence>
<feature type="transmembrane region" description="Helical" evidence="15">
    <location>
        <begin position="644"/>
        <end position="667"/>
    </location>
</feature>
<feature type="domain" description="Fibronectin type-III" evidence="17">
    <location>
        <begin position="543"/>
        <end position="638"/>
    </location>
</feature>
<dbReference type="InterPro" id="IPR036116">
    <property type="entry name" value="FN3_sf"/>
</dbReference>
<dbReference type="FunFam" id="2.60.40.10:FF:000636">
    <property type="entry name" value="Neural cell adhesion molecule 2"/>
    <property type="match status" value="1"/>
</dbReference>
<organism evidence="18 19">
    <name type="scientific">Triplophysa tibetana</name>
    <dbReference type="NCBI Taxonomy" id="1572043"/>
    <lineage>
        <taxon>Eukaryota</taxon>
        <taxon>Metazoa</taxon>
        <taxon>Chordata</taxon>
        <taxon>Craniata</taxon>
        <taxon>Vertebrata</taxon>
        <taxon>Euteleostomi</taxon>
        <taxon>Actinopterygii</taxon>
        <taxon>Neopterygii</taxon>
        <taxon>Teleostei</taxon>
        <taxon>Ostariophysi</taxon>
        <taxon>Cypriniformes</taxon>
        <taxon>Nemacheilidae</taxon>
        <taxon>Triplophysa</taxon>
    </lineage>
</organism>
<feature type="domain" description="Ig-like" evidence="16">
    <location>
        <begin position="409"/>
        <end position="499"/>
    </location>
</feature>
<dbReference type="GO" id="GO:0043005">
    <property type="term" value="C:neuron projection"/>
    <property type="evidence" value="ECO:0007669"/>
    <property type="project" value="TreeGrafter"/>
</dbReference>
<evidence type="ECO:0000256" key="5">
    <source>
        <dbReference type="ARBA" id="ARBA00022729"/>
    </source>
</evidence>
<dbReference type="InterPro" id="IPR007110">
    <property type="entry name" value="Ig-like_dom"/>
</dbReference>
<dbReference type="EMBL" id="SOYY01000004">
    <property type="protein sequence ID" value="KAA0722660.1"/>
    <property type="molecule type" value="Genomic_DNA"/>
</dbReference>
<evidence type="ECO:0000256" key="11">
    <source>
        <dbReference type="ARBA" id="ARBA00023180"/>
    </source>
</evidence>
<keyword evidence="2" id="KW-1003">Cell membrane</keyword>
<feature type="domain" description="Ig-like" evidence="16">
    <location>
        <begin position="15"/>
        <end position="113"/>
    </location>
</feature>
<dbReference type="InterPro" id="IPR013098">
    <property type="entry name" value="Ig_I-set"/>
</dbReference>
<dbReference type="InterPro" id="IPR003961">
    <property type="entry name" value="FN3_dom"/>
</dbReference>
<accession>A0A5A9PKK5</accession>
<dbReference type="PRINTS" id="PR01838">
    <property type="entry name" value="NCAMFAMILY"/>
</dbReference>
<dbReference type="FunFam" id="2.60.40.10:FF:000032">
    <property type="entry name" value="palladin isoform X1"/>
    <property type="match status" value="1"/>
</dbReference>
<evidence type="ECO:0000259" key="17">
    <source>
        <dbReference type="PROSITE" id="PS50853"/>
    </source>
</evidence>
<gene>
    <name evidence="18" type="ORF">E1301_Tti015145</name>
</gene>
<dbReference type="CDD" id="cd00096">
    <property type="entry name" value="Ig"/>
    <property type="match status" value="2"/>
</dbReference>
<evidence type="ECO:0000256" key="13">
    <source>
        <dbReference type="ARBA" id="ARBA00055494"/>
    </source>
</evidence>
<evidence type="ECO:0000256" key="6">
    <source>
        <dbReference type="ARBA" id="ARBA00022737"/>
    </source>
</evidence>
<dbReference type="SMART" id="SM00409">
    <property type="entry name" value="IG"/>
    <property type="match status" value="5"/>
</dbReference>
<dbReference type="SUPFAM" id="SSF49265">
    <property type="entry name" value="Fibronectin type III"/>
    <property type="match status" value="1"/>
</dbReference>
<dbReference type="Pfam" id="PF13927">
    <property type="entry name" value="Ig_3"/>
    <property type="match status" value="1"/>
</dbReference>
<keyword evidence="12" id="KW-0393">Immunoglobulin domain</keyword>
<dbReference type="FunFam" id="2.60.40.10:FF:000436">
    <property type="entry name" value="Neural cell adhesion molecule 2"/>
    <property type="match status" value="1"/>
</dbReference>
<dbReference type="InterPro" id="IPR051170">
    <property type="entry name" value="Neural/epithelial_adhesion"/>
</dbReference>
<dbReference type="Pfam" id="PF07679">
    <property type="entry name" value="I-set"/>
    <property type="match status" value="4"/>
</dbReference>
<dbReference type="SMART" id="SM00060">
    <property type="entry name" value="FN3"/>
    <property type="match status" value="2"/>
</dbReference>
<evidence type="ECO:0000259" key="16">
    <source>
        <dbReference type="PROSITE" id="PS50835"/>
    </source>
</evidence>
<evidence type="ECO:0000256" key="14">
    <source>
        <dbReference type="ARBA" id="ARBA00067628"/>
    </source>
</evidence>
<keyword evidence="7" id="KW-0130">Cell adhesion</keyword>
<evidence type="ECO:0000256" key="3">
    <source>
        <dbReference type="ARBA" id="ARBA00022553"/>
    </source>
</evidence>
<comment type="function">
    <text evidence="13">May play important roles in selective fasciculation and zone-to-zone projection of the primary olfactory axons.</text>
</comment>
<evidence type="ECO:0000256" key="2">
    <source>
        <dbReference type="ARBA" id="ARBA00022475"/>
    </source>
</evidence>
<evidence type="ECO:0000313" key="19">
    <source>
        <dbReference type="Proteomes" id="UP000324632"/>
    </source>
</evidence>
<dbReference type="AlphaFoldDB" id="A0A5A9PKK5"/>
<dbReference type="Gene3D" id="2.60.40.10">
    <property type="entry name" value="Immunoglobulins"/>
    <property type="match status" value="7"/>
</dbReference>
<feature type="domain" description="Ig-like" evidence="16">
    <location>
        <begin position="213"/>
        <end position="305"/>
    </location>
</feature>
<evidence type="ECO:0000256" key="10">
    <source>
        <dbReference type="ARBA" id="ARBA00023157"/>
    </source>
</evidence>
<keyword evidence="4 15" id="KW-0812">Transmembrane</keyword>
<protein>
    <recommendedName>
        <fullName evidence="14">Neural cell adhesion molecule 2</fullName>
    </recommendedName>
</protein>
<keyword evidence="5" id="KW-0732">Signal</keyword>
<keyword evidence="8 15" id="KW-1133">Transmembrane helix</keyword>
<dbReference type="InterPro" id="IPR009138">
    <property type="entry name" value="Neural_cell_adh"/>
</dbReference>
<dbReference type="InterPro" id="IPR013783">
    <property type="entry name" value="Ig-like_fold"/>
</dbReference>
<comment type="subcellular location">
    <subcellularLocation>
        <location evidence="1">Cell membrane</location>
        <topology evidence="1">Single-pass type I membrane protein</topology>
    </subcellularLocation>
</comment>
<dbReference type="InterPro" id="IPR036179">
    <property type="entry name" value="Ig-like_dom_sf"/>
</dbReference>
<comment type="caution">
    <text evidence="18">The sequence shown here is derived from an EMBL/GenBank/DDBJ whole genome shotgun (WGS) entry which is preliminary data.</text>
</comment>
<dbReference type="InterPro" id="IPR003599">
    <property type="entry name" value="Ig_sub"/>
</dbReference>
<dbReference type="PANTHER" id="PTHR12231:SF231">
    <property type="entry name" value="NEURAL CELL ADHESION MOLECULE 2"/>
    <property type="match status" value="1"/>
</dbReference>
<dbReference type="PANTHER" id="PTHR12231">
    <property type="entry name" value="CTX-RELATED TYPE I TRANSMEMBRANE PROTEIN"/>
    <property type="match status" value="1"/>
</dbReference>
<dbReference type="FunFam" id="2.60.40.10:FF:000528">
    <property type="entry name" value="Neural cell adhesion molecule 2"/>
    <property type="match status" value="1"/>
</dbReference>
<reference evidence="18 19" key="1">
    <citation type="journal article" date="2019" name="Mol. Ecol. Resour.">
        <title>Chromosome-level genome assembly of Triplophysa tibetana, a fish adapted to the harsh high-altitude environment of the Tibetan Plateau.</title>
        <authorList>
            <person name="Yang X."/>
            <person name="Liu H."/>
            <person name="Ma Z."/>
            <person name="Zou Y."/>
            <person name="Zou M."/>
            <person name="Mao Y."/>
            <person name="Li X."/>
            <person name="Wang H."/>
            <person name="Chen T."/>
            <person name="Wang W."/>
            <person name="Yang R."/>
        </authorList>
    </citation>
    <scope>NUCLEOTIDE SEQUENCE [LARGE SCALE GENOMIC DNA]</scope>
    <source>
        <strain evidence="18">TTIB1903HZAU</strain>
        <tissue evidence="18">Muscle</tissue>
    </source>
</reference>
<name>A0A5A9PKK5_9TELE</name>
<evidence type="ECO:0000256" key="8">
    <source>
        <dbReference type="ARBA" id="ARBA00022989"/>
    </source>
</evidence>
<evidence type="ECO:0000256" key="15">
    <source>
        <dbReference type="SAM" id="Phobius"/>
    </source>
</evidence>
<evidence type="ECO:0000256" key="4">
    <source>
        <dbReference type="ARBA" id="ARBA00022692"/>
    </source>
</evidence>
<dbReference type="GO" id="GO:0007155">
    <property type="term" value="P:cell adhesion"/>
    <property type="evidence" value="ECO:0007669"/>
    <property type="project" value="UniProtKB-KW"/>
</dbReference>
<dbReference type="InterPro" id="IPR003598">
    <property type="entry name" value="Ig_sub2"/>
</dbReference>
<keyword evidence="19" id="KW-1185">Reference proteome</keyword>
<dbReference type="FunFam" id="2.60.40.10:FF:000381">
    <property type="entry name" value="Neural cell adhesion molecule 2"/>
    <property type="match status" value="1"/>
</dbReference>
<evidence type="ECO:0000256" key="12">
    <source>
        <dbReference type="ARBA" id="ARBA00023319"/>
    </source>
</evidence>
<evidence type="ECO:0000256" key="9">
    <source>
        <dbReference type="ARBA" id="ARBA00023136"/>
    </source>
</evidence>
<evidence type="ECO:0000256" key="7">
    <source>
        <dbReference type="ARBA" id="ARBA00022889"/>
    </source>
</evidence>
<keyword evidence="10" id="KW-1015">Disulfide bond</keyword>
<dbReference type="CDD" id="cd00063">
    <property type="entry name" value="FN3"/>
    <property type="match status" value="2"/>
</dbReference>
<keyword evidence="6" id="KW-0677">Repeat</keyword>
<proteinExistence type="predicted"/>
<keyword evidence="3" id="KW-0597">Phosphoprotein</keyword>
<feature type="domain" description="Ig-like" evidence="16">
    <location>
        <begin position="118"/>
        <end position="202"/>
    </location>
</feature>
<dbReference type="SUPFAM" id="SSF48726">
    <property type="entry name" value="Immunoglobulin"/>
    <property type="match status" value="5"/>
</dbReference>
<dbReference type="FunFam" id="2.60.40.10:FF:000086">
    <property type="entry name" value="Neural cell adhesion molecule 1"/>
    <property type="match status" value="1"/>
</dbReference>
<dbReference type="SMART" id="SM00408">
    <property type="entry name" value="IGc2"/>
    <property type="match status" value="5"/>
</dbReference>